<accession>A0ABM6DLJ8</accession>
<dbReference type="PANTHER" id="PTHR30195">
    <property type="entry name" value="TYPE I SITE-SPECIFIC DEOXYRIBONUCLEASE PROTEIN SUBUNIT M AND R"/>
    <property type="match status" value="1"/>
</dbReference>
<organism evidence="3 4">
    <name type="scientific">Maize bushy stunt phytoplasma</name>
    <dbReference type="NCBI Taxonomy" id="202462"/>
    <lineage>
        <taxon>Bacteria</taxon>
        <taxon>Bacillati</taxon>
        <taxon>Mycoplasmatota</taxon>
        <taxon>Mollicutes</taxon>
        <taxon>Acholeplasmatales</taxon>
        <taxon>Acholeplasmataceae</taxon>
        <taxon>Candidatus Phytoplasma</taxon>
        <taxon>16SrI (Aster yellows group)</taxon>
    </lineage>
</organism>
<dbReference type="InterPro" id="IPR027417">
    <property type="entry name" value="P-loop_NTPase"/>
</dbReference>
<keyword evidence="1" id="KW-0680">Restriction system</keyword>
<dbReference type="InterPro" id="IPR051268">
    <property type="entry name" value="Type-I_R_enzyme_R_subunit"/>
</dbReference>
<name>A0ABM6DLJ8_9MOLU</name>
<dbReference type="PANTHER" id="PTHR30195:SF16">
    <property type="entry name" value="TYPE I RESTRICTION ENZYME ENDONUCLEASE SUBUNIT"/>
    <property type="match status" value="1"/>
</dbReference>
<reference evidence="3" key="1">
    <citation type="submission" date="2016-04" db="EMBL/GenBank/DDBJ databases">
        <title>Complete genome sequence of maize bushy stunt phytoplasma M3.</title>
        <authorList>
            <person name="Orlovskis Z."/>
            <person name="Canale M.C."/>
            <person name="Haryono M."/>
            <person name="Lopes J.R.S."/>
            <person name="Kuo C.-H."/>
            <person name="Hogenhout S.A."/>
        </authorList>
    </citation>
    <scope>NUCLEOTIDE SEQUENCE [LARGE SCALE GENOMIC DNA]</scope>
    <source>
        <strain evidence="3">M3</strain>
    </source>
</reference>
<keyword evidence="4" id="KW-1185">Reference proteome</keyword>
<dbReference type="Gene3D" id="3.40.50.300">
    <property type="entry name" value="P-loop containing nucleotide triphosphate hydrolases"/>
    <property type="match status" value="1"/>
</dbReference>
<evidence type="ECO:0000313" key="3">
    <source>
        <dbReference type="EMBL" id="AOF54668.1"/>
    </source>
</evidence>
<feature type="domain" description="Restriction endonuclease type I HsdR second RecA-like helicase" evidence="2">
    <location>
        <begin position="4"/>
        <end position="66"/>
    </location>
</feature>
<dbReference type="CDD" id="cd18800">
    <property type="entry name" value="SF2_C_EcoR124I-like"/>
    <property type="match status" value="1"/>
</dbReference>
<gene>
    <name evidence="3" type="primary">hsdR</name>
    <name evidence="3" type="ORF">MBSPM3_v1c1340</name>
</gene>
<sequence length="99" mass="11678">MKTDNKNQKIDLLLVVNMFLTGFDSPLLNTLYLDKELKYNNLIQAFSRTIKKHDKSKKYGNIYCFQTKKKDNDQALLFNESMGLFDPEHTIKKKKVMKN</sequence>
<protein>
    <submittedName>
        <fullName evidence="3">Type I restriction-modification system, R subunit</fullName>
    </submittedName>
</protein>
<dbReference type="InterPro" id="IPR055180">
    <property type="entry name" value="HsdR_RecA-like_helicase_dom_2"/>
</dbReference>
<dbReference type="Pfam" id="PF22679">
    <property type="entry name" value="T1R_D3-like"/>
    <property type="match status" value="1"/>
</dbReference>
<evidence type="ECO:0000313" key="4">
    <source>
        <dbReference type="Proteomes" id="UP000224287"/>
    </source>
</evidence>
<evidence type="ECO:0000259" key="2">
    <source>
        <dbReference type="Pfam" id="PF22679"/>
    </source>
</evidence>
<dbReference type="Proteomes" id="UP000224287">
    <property type="component" value="Chromosome"/>
</dbReference>
<proteinExistence type="predicted"/>
<dbReference type="EMBL" id="CP015149">
    <property type="protein sequence ID" value="AOF54668.1"/>
    <property type="molecule type" value="Genomic_DNA"/>
</dbReference>
<evidence type="ECO:0000256" key="1">
    <source>
        <dbReference type="ARBA" id="ARBA00022747"/>
    </source>
</evidence>